<protein>
    <submittedName>
        <fullName evidence="1">DUF488 domain-containing protein</fullName>
    </submittedName>
</protein>
<dbReference type="Pfam" id="PF04343">
    <property type="entry name" value="DUF488"/>
    <property type="match status" value="1"/>
</dbReference>
<evidence type="ECO:0000313" key="2">
    <source>
        <dbReference type="EMBL" id="MEM0573692.1"/>
    </source>
</evidence>
<dbReference type="InterPro" id="IPR007438">
    <property type="entry name" value="DUF488"/>
</dbReference>
<organism evidence="1 3">
    <name type="scientific">Aequorivita flava</name>
    <dbReference type="NCBI Taxonomy" id="3114371"/>
    <lineage>
        <taxon>Bacteria</taxon>
        <taxon>Pseudomonadati</taxon>
        <taxon>Bacteroidota</taxon>
        <taxon>Flavobacteriia</taxon>
        <taxon>Flavobacteriales</taxon>
        <taxon>Flavobacteriaceae</taxon>
        <taxon>Aequorivita</taxon>
    </lineage>
</organism>
<name>A0AB35YTR1_9FLAO</name>
<dbReference type="AlphaFoldDB" id="A0AB35YTR1"/>
<dbReference type="PANTHER" id="PTHR39337">
    <property type="entry name" value="BLR5642 PROTEIN"/>
    <property type="match status" value="1"/>
</dbReference>
<accession>A0AB35YTR1</accession>
<dbReference type="InterPro" id="IPR014519">
    <property type="entry name" value="UCP024492"/>
</dbReference>
<sequence>MKTIWTIGHSTRSIDEFLKLLTTFNIKTLVDVRHYPGSRKFPQYNKDSLEISLPENGVEYEHLVDLGGRRKPMPDSNNDAWRLDSFKGYADYMETEQFKQALKSLKEIATVKQTSIMCAEAVWWSCHRSLIADILKADGWKVLHIMGENNATEHPYTAPAKVINGKLDYSKEKEIKT</sequence>
<dbReference type="EMBL" id="JBANCF010000006">
    <property type="protein sequence ID" value="MEM0573692.1"/>
    <property type="molecule type" value="Genomic_DNA"/>
</dbReference>
<dbReference type="Proteomes" id="UP001388259">
    <property type="component" value="Unassembled WGS sequence"/>
</dbReference>
<keyword evidence="4" id="KW-1185">Reference proteome</keyword>
<proteinExistence type="predicted"/>
<dbReference type="PIRSF" id="PIRSF024492">
    <property type="entry name" value="UCP024492"/>
    <property type="match status" value="1"/>
</dbReference>
<comment type="caution">
    <text evidence="1">The sequence shown here is derived from an EMBL/GenBank/DDBJ whole genome shotgun (WGS) entry which is preliminary data.</text>
</comment>
<evidence type="ECO:0000313" key="4">
    <source>
        <dbReference type="Proteomes" id="UP001390963"/>
    </source>
</evidence>
<gene>
    <name evidence="2" type="ORF">VZD24_09205</name>
    <name evidence="1" type="ORF">VZD85_10135</name>
</gene>
<dbReference type="PANTHER" id="PTHR39337:SF1">
    <property type="entry name" value="BLR5642 PROTEIN"/>
    <property type="match status" value="1"/>
</dbReference>
<dbReference type="EMBL" id="JAZBJM010000006">
    <property type="protein sequence ID" value="MEM0518711.1"/>
    <property type="molecule type" value="Genomic_DNA"/>
</dbReference>
<reference evidence="1 4" key="1">
    <citation type="submission" date="2024-01" db="EMBL/GenBank/DDBJ databases">
        <title>Aequorivita flavus sp. nov., isolated from deep-sea sediment.</title>
        <authorList>
            <person name="Chen X."/>
        </authorList>
    </citation>
    <scope>NUCLEOTIDE SEQUENCE</scope>
    <source>
        <strain evidence="1">MCCC 1A16923</strain>
        <strain evidence="2 4">MCCC 1A16935</strain>
    </source>
</reference>
<evidence type="ECO:0000313" key="1">
    <source>
        <dbReference type="EMBL" id="MEM0518711.1"/>
    </source>
</evidence>
<dbReference type="RefSeq" id="WP_342687470.1">
    <property type="nucleotide sequence ID" value="NZ_JAZBJM010000006.1"/>
</dbReference>
<evidence type="ECO:0000313" key="3">
    <source>
        <dbReference type="Proteomes" id="UP001388259"/>
    </source>
</evidence>
<dbReference type="Proteomes" id="UP001390963">
    <property type="component" value="Unassembled WGS sequence"/>
</dbReference>